<feature type="region of interest" description="Disordered" evidence="1">
    <location>
        <begin position="39"/>
        <end position="60"/>
    </location>
</feature>
<comment type="caution">
    <text evidence="2">The sequence shown here is derived from an EMBL/GenBank/DDBJ whole genome shotgun (WGS) entry which is preliminary data.</text>
</comment>
<keyword evidence="3" id="KW-1185">Reference proteome</keyword>
<protein>
    <submittedName>
        <fullName evidence="2">Uncharacterized protein</fullName>
    </submittedName>
</protein>
<evidence type="ECO:0000256" key="1">
    <source>
        <dbReference type="SAM" id="MobiDB-lite"/>
    </source>
</evidence>
<proteinExistence type="predicted"/>
<organism evidence="2 3">
    <name type="scientific">Pleurodeles waltl</name>
    <name type="common">Iberian ribbed newt</name>
    <dbReference type="NCBI Taxonomy" id="8319"/>
    <lineage>
        <taxon>Eukaryota</taxon>
        <taxon>Metazoa</taxon>
        <taxon>Chordata</taxon>
        <taxon>Craniata</taxon>
        <taxon>Vertebrata</taxon>
        <taxon>Euteleostomi</taxon>
        <taxon>Amphibia</taxon>
        <taxon>Batrachia</taxon>
        <taxon>Caudata</taxon>
        <taxon>Salamandroidea</taxon>
        <taxon>Salamandridae</taxon>
        <taxon>Pleurodelinae</taxon>
        <taxon>Pleurodeles</taxon>
    </lineage>
</organism>
<sequence length="133" mass="15078">MQSGAAELMYSQWHRGRVRGNLFSPDMWRPSGSLRRVRRAAHRSAASRIHTDTGAVELRPPRYQTPVQSWVEATAKPRWAYRCAGPPAVRTRELAGAGGSRLRCQILTQQSCKGEKTPNIWENPQKQEVLKKN</sequence>
<dbReference type="AlphaFoldDB" id="A0AAV7MAJ7"/>
<feature type="region of interest" description="Disordered" evidence="1">
    <location>
        <begin position="113"/>
        <end position="133"/>
    </location>
</feature>
<dbReference type="Proteomes" id="UP001066276">
    <property type="component" value="Chromosome 10"/>
</dbReference>
<evidence type="ECO:0000313" key="2">
    <source>
        <dbReference type="EMBL" id="KAJ1100361.1"/>
    </source>
</evidence>
<name>A0AAV7MAJ7_PLEWA</name>
<reference evidence="2" key="1">
    <citation type="journal article" date="2022" name="bioRxiv">
        <title>Sequencing and chromosome-scale assembly of the giantPleurodeles waltlgenome.</title>
        <authorList>
            <person name="Brown T."/>
            <person name="Elewa A."/>
            <person name="Iarovenko S."/>
            <person name="Subramanian E."/>
            <person name="Araus A.J."/>
            <person name="Petzold A."/>
            <person name="Susuki M."/>
            <person name="Suzuki K.-i.T."/>
            <person name="Hayashi T."/>
            <person name="Toyoda A."/>
            <person name="Oliveira C."/>
            <person name="Osipova E."/>
            <person name="Leigh N.D."/>
            <person name="Simon A."/>
            <person name="Yun M.H."/>
        </authorList>
    </citation>
    <scope>NUCLEOTIDE SEQUENCE</scope>
    <source>
        <strain evidence="2">20211129_DDA</strain>
        <tissue evidence="2">Liver</tissue>
    </source>
</reference>
<dbReference type="EMBL" id="JANPWB010000014">
    <property type="protein sequence ID" value="KAJ1100361.1"/>
    <property type="molecule type" value="Genomic_DNA"/>
</dbReference>
<gene>
    <name evidence="2" type="ORF">NDU88_005447</name>
</gene>
<evidence type="ECO:0000313" key="3">
    <source>
        <dbReference type="Proteomes" id="UP001066276"/>
    </source>
</evidence>
<accession>A0AAV7MAJ7</accession>